<sequence length="295" mass="33875">MELVFLCPHTTTSLIHFNPMESIELLSHQLPPGFRFHPTDEELINDYLKKKITSSMTQFTSIIADINIYKYNPWDLPGKAFFGDEEWFFFSPRDRKYPNGIRPNRSAASGYWKATGTDKPIIASSGSHCVGVKKALVFYKGRPPKGIKTEWVMHEYRLIDPTLNQLKNKDSMRLDDWVLCRIRQKSYSGSVNDEQGNQKMEMQEGSDYELFACYDNNNNSNRINEQEVGGNLVGETQPFQEVIGTIKRKVSVGAVDEILMLPQSNKRANYGDGQIEEFSPFGFDFVDQEFLGFFM</sequence>
<protein>
    <submittedName>
        <fullName evidence="1">NAC domain-containing protein</fullName>
    </submittedName>
</protein>
<evidence type="ECO:0000313" key="2">
    <source>
        <dbReference type="Proteomes" id="UP000827976"/>
    </source>
</evidence>
<dbReference type="EMBL" id="CM037015">
    <property type="protein sequence ID" value="KAH7682216.1"/>
    <property type="molecule type" value="Genomic_DNA"/>
</dbReference>
<accession>A0ACB7W468</accession>
<dbReference type="Proteomes" id="UP000827976">
    <property type="component" value="Chromosome 5"/>
</dbReference>
<proteinExistence type="predicted"/>
<keyword evidence="2" id="KW-1185">Reference proteome</keyword>
<gene>
    <name evidence="1" type="ORF">IHE45_05G107200</name>
</gene>
<name>A0ACB7W468_DIOAL</name>
<evidence type="ECO:0000313" key="1">
    <source>
        <dbReference type="EMBL" id="KAH7682216.1"/>
    </source>
</evidence>
<comment type="caution">
    <text evidence="1">The sequence shown here is derived from an EMBL/GenBank/DDBJ whole genome shotgun (WGS) entry which is preliminary data.</text>
</comment>
<reference evidence="2" key="1">
    <citation type="journal article" date="2022" name="Nat. Commun.">
        <title>Chromosome evolution and the genetic basis of agronomically important traits in greater yam.</title>
        <authorList>
            <person name="Bredeson J.V."/>
            <person name="Lyons J.B."/>
            <person name="Oniyinde I.O."/>
            <person name="Okereke N.R."/>
            <person name="Kolade O."/>
            <person name="Nnabue I."/>
            <person name="Nwadili C.O."/>
            <person name="Hribova E."/>
            <person name="Parker M."/>
            <person name="Nwogha J."/>
            <person name="Shu S."/>
            <person name="Carlson J."/>
            <person name="Kariba R."/>
            <person name="Muthemba S."/>
            <person name="Knop K."/>
            <person name="Barton G.J."/>
            <person name="Sherwood A.V."/>
            <person name="Lopez-Montes A."/>
            <person name="Asiedu R."/>
            <person name="Jamnadass R."/>
            <person name="Muchugi A."/>
            <person name="Goodstein D."/>
            <person name="Egesi C.N."/>
            <person name="Featherston J."/>
            <person name="Asfaw A."/>
            <person name="Simpson G.G."/>
            <person name="Dolezel J."/>
            <person name="Hendre P.S."/>
            <person name="Van Deynze A."/>
            <person name="Kumar P.L."/>
            <person name="Obidiegwu J.E."/>
            <person name="Bhattacharjee R."/>
            <person name="Rokhsar D.S."/>
        </authorList>
    </citation>
    <scope>NUCLEOTIDE SEQUENCE [LARGE SCALE GENOMIC DNA]</scope>
    <source>
        <strain evidence="2">cv. TDa95/00328</strain>
    </source>
</reference>
<organism evidence="1 2">
    <name type="scientific">Dioscorea alata</name>
    <name type="common">Purple yam</name>
    <dbReference type="NCBI Taxonomy" id="55571"/>
    <lineage>
        <taxon>Eukaryota</taxon>
        <taxon>Viridiplantae</taxon>
        <taxon>Streptophyta</taxon>
        <taxon>Embryophyta</taxon>
        <taxon>Tracheophyta</taxon>
        <taxon>Spermatophyta</taxon>
        <taxon>Magnoliopsida</taxon>
        <taxon>Liliopsida</taxon>
        <taxon>Dioscoreales</taxon>
        <taxon>Dioscoreaceae</taxon>
        <taxon>Dioscorea</taxon>
    </lineage>
</organism>